<dbReference type="EMBL" id="OMOD01000013">
    <property type="protein sequence ID" value="SPF32795.1"/>
    <property type="molecule type" value="Genomic_DNA"/>
</dbReference>
<feature type="transmembrane region" description="Helical" evidence="2">
    <location>
        <begin position="12"/>
        <end position="30"/>
    </location>
</feature>
<organism evidence="3 4">
    <name type="scientific">Candidatus Sulfotelmatobacter kueseliae</name>
    <dbReference type="NCBI Taxonomy" id="2042962"/>
    <lineage>
        <taxon>Bacteria</taxon>
        <taxon>Pseudomonadati</taxon>
        <taxon>Acidobacteriota</taxon>
        <taxon>Terriglobia</taxon>
        <taxon>Terriglobales</taxon>
        <taxon>Candidatus Korobacteraceae</taxon>
        <taxon>Candidatus Sulfotelmatobacter</taxon>
    </lineage>
</organism>
<feature type="region of interest" description="Disordered" evidence="1">
    <location>
        <begin position="40"/>
        <end position="61"/>
    </location>
</feature>
<sequence length="61" mass="6530">MLSDSFLSDAGWLFFAAWSAVVAAVSLAAFGRDLLPSRLRLEQPPEVQPTDPAQSGQPGTR</sequence>
<reference evidence="4" key="1">
    <citation type="submission" date="2018-02" db="EMBL/GenBank/DDBJ databases">
        <authorList>
            <person name="Hausmann B."/>
        </authorList>
    </citation>
    <scope>NUCLEOTIDE SEQUENCE [LARGE SCALE GENOMIC DNA]</scope>
    <source>
        <strain evidence="4">Peat soil MAG SbA1</strain>
    </source>
</reference>
<keyword evidence="2" id="KW-0812">Transmembrane</keyword>
<evidence type="ECO:0000313" key="4">
    <source>
        <dbReference type="Proteomes" id="UP000238701"/>
    </source>
</evidence>
<gene>
    <name evidence="3" type="ORF">SBA1_110002</name>
</gene>
<accession>A0A2U3JZF5</accession>
<proteinExistence type="predicted"/>
<evidence type="ECO:0000313" key="3">
    <source>
        <dbReference type="EMBL" id="SPF32795.1"/>
    </source>
</evidence>
<protein>
    <submittedName>
        <fullName evidence="3">Uncharacterized protein</fullName>
    </submittedName>
</protein>
<dbReference type="Proteomes" id="UP000238701">
    <property type="component" value="Unassembled WGS sequence"/>
</dbReference>
<evidence type="ECO:0000256" key="2">
    <source>
        <dbReference type="SAM" id="Phobius"/>
    </source>
</evidence>
<name>A0A2U3JZF5_9BACT</name>
<keyword evidence="2" id="KW-1133">Transmembrane helix</keyword>
<keyword evidence="2" id="KW-0472">Membrane</keyword>
<dbReference type="AlphaFoldDB" id="A0A2U3JZF5"/>
<feature type="compositionally biased region" description="Polar residues" evidence="1">
    <location>
        <begin position="51"/>
        <end position="61"/>
    </location>
</feature>
<evidence type="ECO:0000256" key="1">
    <source>
        <dbReference type="SAM" id="MobiDB-lite"/>
    </source>
</evidence>